<dbReference type="AlphaFoldDB" id="A0A368N2C7"/>
<dbReference type="RefSeq" id="WP_114450492.1">
    <property type="nucleotide sequence ID" value="NZ_QPHM01000003.1"/>
</dbReference>
<feature type="region of interest" description="Disordered" evidence="1">
    <location>
        <begin position="1"/>
        <end position="26"/>
    </location>
</feature>
<keyword evidence="4" id="KW-1185">Reference proteome</keyword>
<feature type="domain" description="Helicase HerA central" evidence="2">
    <location>
        <begin position="282"/>
        <end position="368"/>
    </location>
</feature>
<evidence type="ECO:0000256" key="1">
    <source>
        <dbReference type="SAM" id="MobiDB-lite"/>
    </source>
</evidence>
<dbReference type="InterPro" id="IPR051162">
    <property type="entry name" value="T4SS_component"/>
</dbReference>
<dbReference type="Proteomes" id="UP000252189">
    <property type="component" value="Unassembled WGS sequence"/>
</dbReference>
<organism evidence="3 4">
    <name type="scientific">Haloplanus salinus</name>
    <dbReference type="NCBI Taxonomy" id="1126245"/>
    <lineage>
        <taxon>Archaea</taxon>
        <taxon>Methanobacteriati</taxon>
        <taxon>Methanobacteriota</taxon>
        <taxon>Stenosarchaea group</taxon>
        <taxon>Halobacteria</taxon>
        <taxon>Halobacteriales</taxon>
        <taxon>Haloferacaceae</taxon>
        <taxon>Haloplanus</taxon>
    </lineage>
</organism>
<evidence type="ECO:0000313" key="4">
    <source>
        <dbReference type="Proteomes" id="UP000252189"/>
    </source>
</evidence>
<accession>A0A368N2C7</accession>
<proteinExistence type="predicted"/>
<dbReference type="EMBL" id="QPHM01000003">
    <property type="protein sequence ID" value="RCU44320.1"/>
    <property type="molecule type" value="Genomic_DNA"/>
</dbReference>
<dbReference type="PANTHER" id="PTHR30121">
    <property type="entry name" value="UNCHARACTERIZED PROTEIN YJGR-RELATED"/>
    <property type="match status" value="1"/>
</dbReference>
<feature type="compositionally biased region" description="Basic and acidic residues" evidence="1">
    <location>
        <begin position="17"/>
        <end position="26"/>
    </location>
</feature>
<name>A0A368N2C7_9EURY</name>
<reference evidence="3 4" key="1">
    <citation type="submission" date="2018-07" db="EMBL/GenBank/DDBJ databases">
        <title>Genome sequences of Haloplanus salinus JCM 18368T.</title>
        <authorList>
            <person name="Kim Y.B."/>
            <person name="Roh S.W."/>
        </authorList>
    </citation>
    <scope>NUCLEOTIDE SEQUENCE [LARGE SCALE GENOMIC DNA]</scope>
    <source>
        <strain evidence="3 4">JCM 18368</strain>
    </source>
</reference>
<dbReference type="Gene3D" id="3.40.50.300">
    <property type="entry name" value="P-loop containing nucleotide triphosphate hydrolases"/>
    <property type="match status" value="2"/>
</dbReference>
<dbReference type="InterPro" id="IPR002789">
    <property type="entry name" value="HerA_central"/>
</dbReference>
<feature type="region of interest" description="Disordered" evidence="1">
    <location>
        <begin position="772"/>
        <end position="795"/>
    </location>
</feature>
<dbReference type="InterPro" id="IPR027417">
    <property type="entry name" value="P-loop_NTPase"/>
</dbReference>
<feature type="compositionally biased region" description="Acidic residues" evidence="1">
    <location>
        <begin position="772"/>
        <end position="781"/>
    </location>
</feature>
<comment type="caution">
    <text evidence="3">The sequence shown here is derived from an EMBL/GenBank/DDBJ whole genome shotgun (WGS) entry which is preliminary data.</text>
</comment>
<dbReference type="SUPFAM" id="SSF52540">
    <property type="entry name" value="P-loop containing nucleoside triphosphate hydrolases"/>
    <property type="match status" value="1"/>
</dbReference>
<gene>
    <name evidence="3" type="ORF">DU504_16260</name>
</gene>
<protein>
    <submittedName>
        <fullName evidence="3">DUF87 domain-containing protein</fullName>
    </submittedName>
</protein>
<evidence type="ECO:0000259" key="2">
    <source>
        <dbReference type="Pfam" id="PF01935"/>
    </source>
</evidence>
<feature type="compositionally biased region" description="Polar residues" evidence="1">
    <location>
        <begin position="785"/>
        <end position="795"/>
    </location>
</feature>
<dbReference type="Pfam" id="PF01935">
    <property type="entry name" value="DUF87"/>
    <property type="match status" value="1"/>
</dbReference>
<evidence type="ECO:0000313" key="3">
    <source>
        <dbReference type="EMBL" id="RCU44320.1"/>
    </source>
</evidence>
<dbReference type="OrthoDB" id="308309at2157"/>
<sequence length="795" mass="89102">MIKRFTQTFSNETTEESVERQPIDELSGDETRHALDYLALLDRETTTENIEWAAYQLQAEDVDLATPMETLKERGELDKRLIAPRVVQDYPKFQVRDDRISQVLTVTSFPRKVGLGWLVPLTLADVDLRLSLHVKPRAAKDVRRQLQKRYTQAVTSLSVKQKRGRTDTYQDELERQDLERLLRNTIRGTTKLYDVSIYLELVADTREDLDEMLDRVEAILAEQDVDLSPVKHQQLDAIGSVAPLASDTIDNTHPIQLEALGTFFNLVEPSIYDPEGVLFGFDDTKRPVILDRYALSGHSMAISGKTGSGKSYFRKLEIYRRLLADPNVQCILFDPAGDDYPRFAQSLGGEVIRFGGNYTVNPMDISPPADAEQENGDDTYALTIRSVIEMLHTHFDQRDGMSAGEEGILIQAAHYAYISKGIILGEFDTYARESPTLDDLIRGVNVIAAGGLEAAHEAGVIDGVELGQFQSYGVPNAEEAELGDEVGPLHGGRISITDTIVTPTDHHQELARSLQPKFESFKPGGINHNLNGQTNLDLSSRLVVMDMSSFADTGEMPLILHAMLSWAYLEAKQSPYKVDVTFDEAHYLLGRPAARDLINLYIRHARHYEAGLTLMSQTAHEFVRTNERREVYENCDVKCLFYAESVSEETADYYGFSTDEIRFIQTAARGQDSDYSECLLATSVHGRRRLEIRSGPFEHTVLDDKLDPWDWLAGVEGIDLAEGDGTPRGASFHEDLEMTDLPHVMNRDMDLQMAMEADHEDVHATELNDVVDADQEIDPDGGSDAVTNGHTTEEP</sequence>
<feature type="compositionally biased region" description="Polar residues" evidence="1">
    <location>
        <begin position="1"/>
        <end position="12"/>
    </location>
</feature>
<dbReference type="PANTHER" id="PTHR30121:SF6">
    <property type="entry name" value="SLR6007 PROTEIN"/>
    <property type="match status" value="1"/>
</dbReference>